<name>M4SVF4_9TRYP</name>
<accession>M4SVF4</accession>
<sequence>LEAIKGTTVQNKALTQEAENGNNELLTTSTSKEKCQATVAPKLKCTTACDSATSKKTDIQKVKRALASLTKLQTIKAKKVPLSSVTEKIKGAGNIANKRGDWKVSSPATHCASTGGVALAFGSEANGMAVKKITSGVTHNLEELEIKSTAAANDDTDLDVTGDNTPTLLSDKKLAATIKQAQESRPKDIRTLDGESLTALANIHEGRQLFTAMQSSQTESLATERTADLIAKTTFGTADGTVATTYLKHLSQDSHSIPGKETVTGSTQELASRPIFGKALLYYTAKNMKREMTASPGTIPKGQEKTDSTEKSGDKKDGDQKDEECKATEANNYDTTKCDWNAEEKKCKFKERAVVISSVIKAPFFLHVCFHN</sequence>
<feature type="non-terminal residue" evidence="2">
    <location>
        <position position="1"/>
    </location>
</feature>
<dbReference type="EMBL" id="KC611830">
    <property type="protein sequence ID" value="AGH59261.1"/>
    <property type="molecule type" value="Genomic_DNA"/>
</dbReference>
<protein>
    <submittedName>
        <fullName evidence="2">Variant surface glycoprotein 3220</fullName>
    </submittedName>
</protein>
<evidence type="ECO:0000256" key="1">
    <source>
        <dbReference type="SAM" id="MobiDB-lite"/>
    </source>
</evidence>
<proteinExistence type="predicted"/>
<feature type="region of interest" description="Disordered" evidence="1">
    <location>
        <begin position="293"/>
        <end position="328"/>
    </location>
</feature>
<evidence type="ECO:0000313" key="2">
    <source>
        <dbReference type="EMBL" id="AGH59261.1"/>
    </source>
</evidence>
<dbReference type="VEuPathDB" id="TriTrypDB:Tb427_000051200"/>
<feature type="compositionally biased region" description="Basic and acidic residues" evidence="1">
    <location>
        <begin position="302"/>
        <end position="327"/>
    </location>
</feature>
<dbReference type="AlphaFoldDB" id="M4SVF4"/>
<reference evidence="2" key="1">
    <citation type="submission" date="2013-02" db="EMBL/GenBank/DDBJ databases">
        <authorList>
            <person name="Cross G.A.M."/>
            <person name="Kim H.-S."/>
            <person name="Wickstead B."/>
        </authorList>
    </citation>
    <scope>NUCLEOTIDE SEQUENCE</scope>
    <source>
        <strain evidence="2">Lister 427</strain>
    </source>
</reference>
<reference evidence="2" key="2">
    <citation type="journal article" date="2014" name="Mol. Biochem. Parasitol.">
        <title>Capturing the variant surface glycoprotein repertoire (the VSGnome) of Trypanosoma brucei Lister 427.</title>
        <authorList>
            <person name="Cross G.A."/>
            <person name="Kim H.S."/>
            <person name="Wickstead B."/>
        </authorList>
    </citation>
    <scope>NUCLEOTIDE SEQUENCE</scope>
    <source>
        <strain evidence="2">Lister 427</strain>
    </source>
</reference>
<organism evidence="2">
    <name type="scientific">Trypanosoma brucei</name>
    <dbReference type="NCBI Taxonomy" id="5691"/>
    <lineage>
        <taxon>Eukaryota</taxon>
        <taxon>Discoba</taxon>
        <taxon>Euglenozoa</taxon>
        <taxon>Kinetoplastea</taxon>
        <taxon>Metakinetoplastina</taxon>
        <taxon>Trypanosomatida</taxon>
        <taxon>Trypanosomatidae</taxon>
        <taxon>Trypanosoma</taxon>
    </lineage>
</organism>